<dbReference type="Gene3D" id="2.60.40.1890">
    <property type="entry name" value="PCu(A)C copper chaperone"/>
    <property type="match status" value="1"/>
</dbReference>
<comment type="caution">
    <text evidence="1">The sequence shown here is derived from an EMBL/GenBank/DDBJ whole genome shotgun (WGS) entry which is preliminary data.</text>
</comment>
<reference evidence="1" key="1">
    <citation type="journal article" date="2017" name="Appl. Environ. Microbiol.">
        <title>Molecular characterization of an Endozoicomonas-like organism causing infection in king scallop Pecten maximus L.</title>
        <authorList>
            <person name="Cano I."/>
            <person name="van Aerle R."/>
            <person name="Ross S."/>
            <person name="Verner-Jeffreys D.W."/>
            <person name="Paley R.K."/>
            <person name="Rimmer G."/>
            <person name="Ryder D."/>
            <person name="Hooper P."/>
            <person name="Stone D."/>
            <person name="Feist S.W."/>
        </authorList>
    </citation>
    <scope>NUCLEOTIDE SEQUENCE</scope>
</reference>
<gene>
    <name evidence="1" type="ORF">CI610_00158</name>
</gene>
<dbReference type="EMBL" id="NSIT01000004">
    <property type="protein sequence ID" value="PJE80815.1"/>
    <property type="molecule type" value="Genomic_DNA"/>
</dbReference>
<dbReference type="PANTHER" id="PTHR36302:SF1">
    <property type="entry name" value="COPPER CHAPERONE PCU(A)C"/>
    <property type="match status" value="1"/>
</dbReference>
<sequence>MIKKTLAGICLMMVIFLVQGCQPEKNTGTIISDSMVYEPVPGHEVTVGYASLYNSGSQDVKLVGISAPENTVAKTEIHGHRMTDDGNMMMFKVDSLVLPSHEKVILKPGEYHIMLMGLKNTLVKGDSFLLTFYFSDGSSQRVSVPVISRTTSGEALTH</sequence>
<evidence type="ECO:0008006" key="2">
    <source>
        <dbReference type="Google" id="ProtNLM"/>
    </source>
</evidence>
<proteinExistence type="predicted"/>
<name>A0A2H9TC44_9ZZZZ</name>
<accession>A0A2H9TC44</accession>
<protein>
    <recommendedName>
        <fullName evidence="2">Copper chaperone PCu(A)C</fullName>
    </recommendedName>
</protein>
<dbReference type="InterPro" id="IPR058248">
    <property type="entry name" value="Lxx211020-like"/>
</dbReference>
<dbReference type="PANTHER" id="PTHR36302">
    <property type="entry name" value="BLR7088 PROTEIN"/>
    <property type="match status" value="1"/>
</dbReference>
<dbReference type="PROSITE" id="PS51257">
    <property type="entry name" value="PROKAR_LIPOPROTEIN"/>
    <property type="match status" value="1"/>
</dbReference>
<dbReference type="InterPro" id="IPR007410">
    <property type="entry name" value="LpqE-like"/>
</dbReference>
<dbReference type="SUPFAM" id="SSF110087">
    <property type="entry name" value="DR1885-like metal-binding protein"/>
    <property type="match status" value="1"/>
</dbReference>
<dbReference type="InterPro" id="IPR036182">
    <property type="entry name" value="PCuAC_sf"/>
</dbReference>
<dbReference type="AlphaFoldDB" id="A0A2H9TC44"/>
<dbReference type="Pfam" id="PF04314">
    <property type="entry name" value="PCuAC"/>
    <property type="match status" value="1"/>
</dbReference>
<evidence type="ECO:0000313" key="1">
    <source>
        <dbReference type="EMBL" id="PJE80815.1"/>
    </source>
</evidence>
<organism evidence="1">
    <name type="scientific">invertebrate metagenome</name>
    <dbReference type="NCBI Taxonomy" id="1711999"/>
    <lineage>
        <taxon>unclassified sequences</taxon>
        <taxon>metagenomes</taxon>
        <taxon>organismal metagenomes</taxon>
    </lineage>
</organism>